<reference evidence="1 2" key="1">
    <citation type="submission" date="2023-02" db="EMBL/GenBank/DDBJ databases">
        <title>LHISI_Scaffold_Assembly.</title>
        <authorList>
            <person name="Stuart O.P."/>
            <person name="Cleave R."/>
            <person name="Magrath M.J.L."/>
            <person name="Mikheyev A.S."/>
        </authorList>
    </citation>
    <scope>NUCLEOTIDE SEQUENCE [LARGE SCALE GENOMIC DNA]</scope>
    <source>
        <strain evidence="1">Daus_M_001</strain>
        <tissue evidence="1">Leg muscle</tissue>
    </source>
</reference>
<keyword evidence="2" id="KW-1185">Reference proteome</keyword>
<proteinExistence type="predicted"/>
<evidence type="ECO:0000313" key="2">
    <source>
        <dbReference type="Proteomes" id="UP001159363"/>
    </source>
</evidence>
<gene>
    <name evidence="1" type="ORF">PR048_012777</name>
</gene>
<accession>A0ABQ9HQK6</accession>
<comment type="caution">
    <text evidence="1">The sequence shown here is derived from an EMBL/GenBank/DDBJ whole genome shotgun (WGS) entry which is preliminary data.</text>
</comment>
<name>A0ABQ9HQK6_9NEOP</name>
<evidence type="ECO:0000313" key="1">
    <source>
        <dbReference type="EMBL" id="KAJ8886565.1"/>
    </source>
</evidence>
<sequence>MKGGANWRSPRKSAIQRHRPGTIPICKNLGATPQPNLIHVGESYCICLVVDNNVLSELFTSSLLKASVLQSDAVTHFMEAMVGISNVVKDIKSVVIYFAPMPSLTTNTASRACENVVHVVTLTPTSPPSTRASTPVCRARMTSSVSRGFLTGGGNAPPSRKLLVTTMCEMSITGTSYLPSMHNSLCHVSWQQEAQKDGEGGGDSPIISPLPAACTTLSKDGLGFSVMSQVGHQLATGGKEGGELSEENKLKIVYTGDVGGSSIETCGWCFKSLNHLRDLALLHWEDLNQLSHQIKRINLLIIAET</sequence>
<protein>
    <submittedName>
        <fullName evidence="1">Uncharacterized protein</fullName>
    </submittedName>
</protein>
<organism evidence="1 2">
    <name type="scientific">Dryococelus australis</name>
    <dbReference type="NCBI Taxonomy" id="614101"/>
    <lineage>
        <taxon>Eukaryota</taxon>
        <taxon>Metazoa</taxon>
        <taxon>Ecdysozoa</taxon>
        <taxon>Arthropoda</taxon>
        <taxon>Hexapoda</taxon>
        <taxon>Insecta</taxon>
        <taxon>Pterygota</taxon>
        <taxon>Neoptera</taxon>
        <taxon>Polyneoptera</taxon>
        <taxon>Phasmatodea</taxon>
        <taxon>Verophasmatodea</taxon>
        <taxon>Anareolatae</taxon>
        <taxon>Phasmatidae</taxon>
        <taxon>Eurycanthinae</taxon>
        <taxon>Dryococelus</taxon>
    </lineage>
</organism>
<dbReference type="EMBL" id="JARBHB010000004">
    <property type="protein sequence ID" value="KAJ8886565.1"/>
    <property type="molecule type" value="Genomic_DNA"/>
</dbReference>
<dbReference type="Proteomes" id="UP001159363">
    <property type="component" value="Chromosome X"/>
</dbReference>